<dbReference type="EMBL" id="LT840184">
    <property type="protein sequence ID" value="SMF71923.1"/>
    <property type="molecule type" value="Genomic_DNA"/>
</dbReference>
<evidence type="ECO:0000256" key="2">
    <source>
        <dbReference type="ARBA" id="ARBA00022801"/>
    </source>
</evidence>
<keyword evidence="2" id="KW-0378">Hydrolase</keyword>
<dbReference type="SUPFAM" id="SSF56300">
    <property type="entry name" value="Metallo-dependent phosphatases"/>
    <property type="match status" value="1"/>
</dbReference>
<dbReference type="InterPro" id="IPR051158">
    <property type="entry name" value="Metallophosphoesterase_sf"/>
</dbReference>
<name>A0A1X7GNI7_9BACL</name>
<evidence type="ECO:0000313" key="5">
    <source>
        <dbReference type="EMBL" id="SMF71923.1"/>
    </source>
</evidence>
<keyword evidence="3" id="KW-0812">Transmembrane</keyword>
<sequence>MKNYPDLTEVSDQKVGDKPPYTLTRRQFLKVGTSVLIGAGLAAGGYASLLEPKMLEVNRITLHQKRLPEAFDGMKIAHFSDLHLGFQTDAKDAKKIVSAINRERPDLICFTGDMVDGPVDAMVEAVDPFSALKAPLGVLSIVGNHDFDDVKRLILLQEKAGFTVLRNEHVLLKRNGGHMAVAGLDDQLIGSPDPDKALKGIPEKMYTLLMMHEPDYADWAAQYHFDLQLSGHSHGGQIRLPWIGEVITPPGSKKYVKGLYTIGNSRMSLYVNRGIGTTRLPFRFLCKPELTILTLRKSRI</sequence>
<proteinExistence type="predicted"/>
<reference evidence="5 6" key="1">
    <citation type="submission" date="2017-04" db="EMBL/GenBank/DDBJ databases">
        <authorList>
            <person name="Afonso C.L."/>
            <person name="Miller P.J."/>
            <person name="Scott M.A."/>
            <person name="Spackman E."/>
            <person name="Goraichik I."/>
            <person name="Dimitrov K.M."/>
            <person name="Suarez D.L."/>
            <person name="Swayne D.E."/>
        </authorList>
    </citation>
    <scope>NUCLEOTIDE SEQUENCE [LARGE SCALE GENOMIC DNA]</scope>
    <source>
        <strain evidence="5 6">N3/975</strain>
    </source>
</reference>
<organism evidence="5 6">
    <name type="scientific">Paenibacillus uliginis N3/975</name>
    <dbReference type="NCBI Taxonomy" id="1313296"/>
    <lineage>
        <taxon>Bacteria</taxon>
        <taxon>Bacillati</taxon>
        <taxon>Bacillota</taxon>
        <taxon>Bacilli</taxon>
        <taxon>Bacillales</taxon>
        <taxon>Paenibacillaceae</taxon>
        <taxon>Paenibacillus</taxon>
    </lineage>
</organism>
<keyword evidence="3" id="KW-1133">Transmembrane helix</keyword>
<dbReference type="Gene3D" id="3.60.21.10">
    <property type="match status" value="1"/>
</dbReference>
<dbReference type="GO" id="GO:0046872">
    <property type="term" value="F:metal ion binding"/>
    <property type="evidence" value="ECO:0007669"/>
    <property type="project" value="UniProtKB-KW"/>
</dbReference>
<feature type="transmembrane region" description="Helical" evidence="3">
    <location>
        <begin position="28"/>
        <end position="49"/>
    </location>
</feature>
<dbReference type="AlphaFoldDB" id="A0A1X7GNI7"/>
<dbReference type="Proteomes" id="UP000192940">
    <property type="component" value="Chromosome I"/>
</dbReference>
<dbReference type="Pfam" id="PF00149">
    <property type="entry name" value="Metallophos"/>
    <property type="match status" value="1"/>
</dbReference>
<accession>A0A1X7GNI7</accession>
<dbReference type="GO" id="GO:0016020">
    <property type="term" value="C:membrane"/>
    <property type="evidence" value="ECO:0007669"/>
    <property type="project" value="GOC"/>
</dbReference>
<dbReference type="CDD" id="cd07385">
    <property type="entry name" value="MPP_YkuE_C"/>
    <property type="match status" value="1"/>
</dbReference>
<keyword evidence="6" id="KW-1185">Reference proteome</keyword>
<dbReference type="InterPro" id="IPR029052">
    <property type="entry name" value="Metallo-depent_PP-like"/>
</dbReference>
<dbReference type="GO" id="GO:0008758">
    <property type="term" value="F:UDP-2,3-diacylglucosamine hydrolase activity"/>
    <property type="evidence" value="ECO:0007669"/>
    <property type="project" value="TreeGrafter"/>
</dbReference>
<dbReference type="GO" id="GO:0009245">
    <property type="term" value="P:lipid A biosynthetic process"/>
    <property type="evidence" value="ECO:0007669"/>
    <property type="project" value="TreeGrafter"/>
</dbReference>
<dbReference type="STRING" id="1313296.SAMN05661091_0818"/>
<keyword evidence="1" id="KW-0479">Metal-binding</keyword>
<protein>
    <recommendedName>
        <fullName evidence="4">Calcineurin-like phosphoesterase domain-containing protein</fullName>
    </recommendedName>
</protein>
<keyword evidence="3" id="KW-0472">Membrane</keyword>
<evidence type="ECO:0000256" key="3">
    <source>
        <dbReference type="SAM" id="Phobius"/>
    </source>
</evidence>
<dbReference type="RefSeq" id="WP_208917874.1">
    <property type="nucleotide sequence ID" value="NZ_LT840184.1"/>
</dbReference>
<evidence type="ECO:0000256" key="1">
    <source>
        <dbReference type="ARBA" id="ARBA00022723"/>
    </source>
</evidence>
<evidence type="ECO:0000313" key="6">
    <source>
        <dbReference type="Proteomes" id="UP000192940"/>
    </source>
</evidence>
<gene>
    <name evidence="5" type="ORF">SAMN05661091_0818</name>
</gene>
<dbReference type="InterPro" id="IPR004843">
    <property type="entry name" value="Calcineurin-like_PHP"/>
</dbReference>
<feature type="domain" description="Calcineurin-like phosphoesterase" evidence="4">
    <location>
        <begin position="74"/>
        <end position="235"/>
    </location>
</feature>
<evidence type="ECO:0000259" key="4">
    <source>
        <dbReference type="Pfam" id="PF00149"/>
    </source>
</evidence>
<dbReference type="PANTHER" id="PTHR31302:SF31">
    <property type="entry name" value="PHOSPHODIESTERASE YAEI"/>
    <property type="match status" value="1"/>
</dbReference>
<dbReference type="PANTHER" id="PTHR31302">
    <property type="entry name" value="TRANSMEMBRANE PROTEIN WITH METALLOPHOSPHOESTERASE DOMAIN-RELATED"/>
    <property type="match status" value="1"/>
</dbReference>